<name>A0A6I2GFP6_9LACT</name>
<dbReference type="SFLD" id="SFLDS00005">
    <property type="entry name" value="Isoprenoid_Synthase_Type_I"/>
    <property type="match status" value="1"/>
</dbReference>
<evidence type="ECO:0000256" key="5">
    <source>
        <dbReference type="ARBA" id="ARBA00022842"/>
    </source>
</evidence>
<dbReference type="EMBL" id="WJQR01000004">
    <property type="protein sequence ID" value="MRI81530.1"/>
    <property type="molecule type" value="Genomic_DNA"/>
</dbReference>
<organism evidence="8 9">
    <name type="scientific">Fundicoccus ignavus</name>
    <dbReference type="NCBI Taxonomy" id="2664442"/>
    <lineage>
        <taxon>Bacteria</taxon>
        <taxon>Bacillati</taxon>
        <taxon>Bacillota</taxon>
        <taxon>Bacilli</taxon>
        <taxon>Lactobacillales</taxon>
        <taxon>Aerococcaceae</taxon>
        <taxon>Fundicoccus</taxon>
    </lineage>
</organism>
<dbReference type="CDD" id="cd00685">
    <property type="entry name" value="Trans_IPPS_HT"/>
    <property type="match status" value="1"/>
</dbReference>
<dbReference type="InterPro" id="IPR000092">
    <property type="entry name" value="Polyprenyl_synt"/>
</dbReference>
<comment type="cofactor">
    <cofactor evidence="1">
        <name>Mg(2+)</name>
        <dbReference type="ChEBI" id="CHEBI:18420"/>
    </cofactor>
</comment>
<sequence length="325" mass="37413">MVHAIWRNYPEIETALYDVKKIIHDELAISSPSVSNKIREYVDAPGKYTRAGLCLMFAKLNYKKLPKEILYVAAGIEMLHLATLIHDDVIDEADNRRGIQGLHKTHSNRIAIYAGDYLLAYSGRLFKKAHKLFEGDSIDDWAMERILDGEISQLQNQFEPSISIYQYLRQIRGKTAILFALATYSGTAHPEVSRFKRRQAFYIGLEIGMAFQLTDDLIDYKIDQTASGKPQLQDVQNGIYTAPLILAMQENDFNHSLLFSRGHLWSENQLDDLVMELNKFEVFDKTEGFVKAYLNKALSKMDKFSKRKEMNDIKELLSVVMKRNF</sequence>
<dbReference type="GO" id="GO:0004659">
    <property type="term" value="F:prenyltransferase activity"/>
    <property type="evidence" value="ECO:0007669"/>
    <property type="project" value="InterPro"/>
</dbReference>
<evidence type="ECO:0000256" key="3">
    <source>
        <dbReference type="ARBA" id="ARBA00022679"/>
    </source>
</evidence>
<dbReference type="GO" id="GO:0046872">
    <property type="term" value="F:metal ion binding"/>
    <property type="evidence" value="ECO:0007669"/>
    <property type="project" value="UniProtKB-KW"/>
</dbReference>
<dbReference type="InterPro" id="IPR008949">
    <property type="entry name" value="Isoprenoid_synthase_dom_sf"/>
</dbReference>
<evidence type="ECO:0000313" key="8">
    <source>
        <dbReference type="EMBL" id="MRI85514.1"/>
    </source>
</evidence>
<dbReference type="Proteomes" id="UP000430975">
    <property type="component" value="Unassembled WGS sequence"/>
</dbReference>
<proteinExistence type="inferred from homology"/>
<keyword evidence="4" id="KW-0479">Metal-binding</keyword>
<dbReference type="AlphaFoldDB" id="A0A6I2GFP6"/>
<dbReference type="PANTHER" id="PTHR12001">
    <property type="entry name" value="GERANYLGERANYL PYROPHOSPHATE SYNTHASE"/>
    <property type="match status" value="1"/>
</dbReference>
<evidence type="ECO:0000313" key="10">
    <source>
        <dbReference type="Proteomes" id="UP000469870"/>
    </source>
</evidence>
<dbReference type="PANTHER" id="PTHR12001:SF69">
    <property type="entry name" value="ALL TRANS-POLYPRENYL-DIPHOSPHATE SYNTHASE PDSS1"/>
    <property type="match status" value="1"/>
</dbReference>
<dbReference type="Pfam" id="PF00348">
    <property type="entry name" value="polyprenyl_synt"/>
    <property type="match status" value="1"/>
</dbReference>
<keyword evidence="5" id="KW-0460">Magnesium</keyword>
<keyword evidence="9" id="KW-1185">Reference proteome</keyword>
<dbReference type="SUPFAM" id="SSF48576">
    <property type="entry name" value="Terpenoid synthases"/>
    <property type="match status" value="1"/>
</dbReference>
<comment type="caution">
    <text evidence="8">The sequence shown here is derived from an EMBL/GenBank/DDBJ whole genome shotgun (WGS) entry which is preliminary data.</text>
</comment>
<gene>
    <name evidence="8" type="ORF">GIY09_06430</name>
    <name evidence="7" type="ORF">GIY11_05815</name>
</gene>
<comment type="similarity">
    <text evidence="2 6">Belongs to the FPP/GGPP synthase family.</text>
</comment>
<accession>A0A6I2GFP6</accession>
<reference evidence="9 10" key="1">
    <citation type="submission" date="2019-11" db="EMBL/GenBank/DDBJ databases">
        <title>Characterisation of Fundicoccus ignavus gen. nov. sp. nov., a novel genus of the family Aerococcaceae isolated from bulk tank milk.</title>
        <authorList>
            <person name="Siebert A."/>
            <person name="Huptas C."/>
            <person name="Wenning M."/>
            <person name="Scherer S."/>
            <person name="Doll E.V."/>
        </authorList>
    </citation>
    <scope>NUCLEOTIDE SEQUENCE [LARGE SCALE GENOMIC DNA]</scope>
    <source>
        <strain evidence="7 10">DSM 109653</strain>
        <strain evidence="8 9">WS4759</strain>
    </source>
</reference>
<evidence type="ECO:0000313" key="7">
    <source>
        <dbReference type="EMBL" id="MRI81530.1"/>
    </source>
</evidence>
<evidence type="ECO:0000256" key="1">
    <source>
        <dbReference type="ARBA" id="ARBA00001946"/>
    </source>
</evidence>
<dbReference type="InterPro" id="IPR033749">
    <property type="entry name" value="Polyprenyl_synt_CS"/>
</dbReference>
<evidence type="ECO:0000256" key="4">
    <source>
        <dbReference type="ARBA" id="ARBA00022723"/>
    </source>
</evidence>
<evidence type="ECO:0000256" key="6">
    <source>
        <dbReference type="RuleBase" id="RU004466"/>
    </source>
</evidence>
<evidence type="ECO:0000313" key="9">
    <source>
        <dbReference type="Proteomes" id="UP000430975"/>
    </source>
</evidence>
<dbReference type="PROSITE" id="PS00444">
    <property type="entry name" value="POLYPRENYL_SYNTHASE_2"/>
    <property type="match status" value="1"/>
</dbReference>
<dbReference type="EMBL" id="WJQS01000004">
    <property type="protein sequence ID" value="MRI85514.1"/>
    <property type="molecule type" value="Genomic_DNA"/>
</dbReference>
<evidence type="ECO:0000256" key="2">
    <source>
        <dbReference type="ARBA" id="ARBA00006706"/>
    </source>
</evidence>
<keyword evidence="3 6" id="KW-0808">Transferase</keyword>
<dbReference type="Gene3D" id="1.10.600.10">
    <property type="entry name" value="Farnesyl Diphosphate Synthase"/>
    <property type="match status" value="1"/>
</dbReference>
<protein>
    <submittedName>
        <fullName evidence="8">Polyprenyl synthetase family protein</fullName>
    </submittedName>
</protein>
<dbReference type="Proteomes" id="UP000469870">
    <property type="component" value="Unassembled WGS sequence"/>
</dbReference>
<dbReference type="RefSeq" id="WP_153861855.1">
    <property type="nucleotide sequence ID" value="NZ_WJQR01000004.1"/>
</dbReference>
<dbReference type="PROSITE" id="PS00723">
    <property type="entry name" value="POLYPRENYL_SYNTHASE_1"/>
    <property type="match status" value="1"/>
</dbReference>
<dbReference type="GO" id="GO:0008299">
    <property type="term" value="P:isoprenoid biosynthetic process"/>
    <property type="evidence" value="ECO:0007669"/>
    <property type="project" value="InterPro"/>
</dbReference>